<keyword evidence="11" id="KW-0675">Receptor</keyword>
<dbReference type="PANTHER" id="PTHR47904">
    <property type="entry name" value="NATURAL CYTOTOXICITY TRIGGERING RECEPTOR 3"/>
    <property type="match status" value="1"/>
</dbReference>
<evidence type="ECO:0000256" key="8">
    <source>
        <dbReference type="ARBA" id="ARBA00022989"/>
    </source>
</evidence>
<keyword evidence="6 16" id="KW-0732">Signal</keyword>
<keyword evidence="5 15" id="KW-0812">Transmembrane</keyword>
<dbReference type="AlphaFoldDB" id="A0A8J6BDJ7"/>
<dbReference type="InterPro" id="IPR007110">
    <property type="entry name" value="Ig-like_dom"/>
</dbReference>
<evidence type="ECO:0000256" key="7">
    <source>
        <dbReference type="ARBA" id="ARBA00022859"/>
    </source>
</evidence>
<dbReference type="SMART" id="SM00409">
    <property type="entry name" value="IG"/>
    <property type="match status" value="1"/>
</dbReference>
<dbReference type="PROSITE" id="PS50835">
    <property type="entry name" value="IG_LIKE"/>
    <property type="match status" value="1"/>
</dbReference>
<comment type="similarity">
    <text evidence="2">Belongs to the natural cytotoxicity receptor (NCR) family.</text>
</comment>
<dbReference type="InterPro" id="IPR043226">
    <property type="entry name" value="NCR3"/>
</dbReference>
<proteinExistence type="inferred from homology"/>
<evidence type="ECO:0000256" key="14">
    <source>
        <dbReference type="ARBA" id="ARBA00032296"/>
    </source>
</evidence>
<evidence type="ECO:0000256" key="6">
    <source>
        <dbReference type="ARBA" id="ARBA00022729"/>
    </source>
</evidence>
<dbReference type="PANTHER" id="PTHR47904:SF1">
    <property type="entry name" value="NATURAL CYTOTOXICITY TRIGGERING RECEPTOR 3"/>
    <property type="match status" value="1"/>
</dbReference>
<dbReference type="InterPro" id="IPR036179">
    <property type="entry name" value="Ig-like_dom_sf"/>
</dbReference>
<evidence type="ECO:0000256" key="10">
    <source>
        <dbReference type="ARBA" id="ARBA00023157"/>
    </source>
</evidence>
<sequence>MRNSLVCLSGFLSLEIQVFQVPEVHATPNSDAILPCTYSISGAEEVTVGSYKWYRHLVKKELEVSNSSKDFTGRISRLNTDQFINNRSAQITIHNVIPSDTATYYCEVTLVHGGEITGHGTGTLLNVTDVLELPSQNKTLYISILASVSGVIIVGLLMLGCYRISKQGDYCQHDKCCVQRTG</sequence>
<evidence type="ECO:0000256" key="5">
    <source>
        <dbReference type="ARBA" id="ARBA00022692"/>
    </source>
</evidence>
<protein>
    <recommendedName>
        <fullName evidence="3">Natural cytotoxicity triggering receptor 3</fullName>
    </recommendedName>
    <alternativeName>
        <fullName evidence="14">Natural killer cell p30-related protein</fullName>
    </alternativeName>
</protein>
<keyword evidence="7" id="KW-0391">Immunity</keyword>
<dbReference type="SUPFAM" id="SSF48726">
    <property type="entry name" value="Immunoglobulin"/>
    <property type="match status" value="1"/>
</dbReference>
<evidence type="ECO:0000259" key="17">
    <source>
        <dbReference type="PROSITE" id="PS50835"/>
    </source>
</evidence>
<evidence type="ECO:0000256" key="11">
    <source>
        <dbReference type="ARBA" id="ARBA00023170"/>
    </source>
</evidence>
<name>A0A8J6BDJ7_ELECQ</name>
<keyword evidence="8 15" id="KW-1133">Transmembrane helix</keyword>
<dbReference type="GO" id="GO:0005886">
    <property type="term" value="C:plasma membrane"/>
    <property type="evidence" value="ECO:0007669"/>
    <property type="project" value="UniProtKB-SubCell"/>
</dbReference>
<dbReference type="EMBL" id="WNTK01019263">
    <property type="protein sequence ID" value="KAG9461585.1"/>
    <property type="molecule type" value="Genomic_DNA"/>
</dbReference>
<dbReference type="SMART" id="SM00406">
    <property type="entry name" value="IGv"/>
    <property type="match status" value="1"/>
</dbReference>
<reference evidence="18" key="1">
    <citation type="thesis" date="2020" institute="ProQuest LLC" country="789 East Eisenhower Parkway, Ann Arbor, MI, USA">
        <title>Comparative Genomics and Chromosome Evolution.</title>
        <authorList>
            <person name="Mudd A.B."/>
        </authorList>
    </citation>
    <scope>NUCLEOTIDE SEQUENCE</scope>
    <source>
        <strain evidence="18">HN-11 Male</strain>
        <tissue evidence="18">Kidney and liver</tissue>
    </source>
</reference>
<feature type="chain" id="PRO_5035168751" description="Natural cytotoxicity triggering receptor 3" evidence="16">
    <location>
        <begin position="27"/>
        <end position="182"/>
    </location>
</feature>
<feature type="signal peptide" evidence="16">
    <location>
        <begin position="1"/>
        <end position="26"/>
    </location>
</feature>
<dbReference type="InterPro" id="IPR013783">
    <property type="entry name" value="Ig-like_fold"/>
</dbReference>
<evidence type="ECO:0000256" key="1">
    <source>
        <dbReference type="ARBA" id="ARBA00004251"/>
    </source>
</evidence>
<evidence type="ECO:0000256" key="3">
    <source>
        <dbReference type="ARBA" id="ARBA00019135"/>
    </source>
</evidence>
<evidence type="ECO:0000256" key="12">
    <source>
        <dbReference type="ARBA" id="ARBA00023180"/>
    </source>
</evidence>
<evidence type="ECO:0000256" key="16">
    <source>
        <dbReference type="SAM" id="SignalP"/>
    </source>
</evidence>
<dbReference type="InterPro" id="IPR013106">
    <property type="entry name" value="Ig_V-set"/>
</dbReference>
<keyword evidence="10" id="KW-1015">Disulfide bond</keyword>
<evidence type="ECO:0000256" key="9">
    <source>
        <dbReference type="ARBA" id="ARBA00023136"/>
    </source>
</evidence>
<keyword evidence="9 15" id="KW-0472">Membrane</keyword>
<evidence type="ECO:0000256" key="2">
    <source>
        <dbReference type="ARBA" id="ARBA00006531"/>
    </source>
</evidence>
<feature type="transmembrane region" description="Helical" evidence="15">
    <location>
        <begin position="140"/>
        <end position="162"/>
    </location>
</feature>
<evidence type="ECO:0000256" key="13">
    <source>
        <dbReference type="ARBA" id="ARBA00023319"/>
    </source>
</evidence>
<dbReference type="Proteomes" id="UP000770717">
    <property type="component" value="Unassembled WGS sequence"/>
</dbReference>
<organism evidence="18 19">
    <name type="scientific">Eleutherodactylus coqui</name>
    <name type="common">Puerto Rican coqui</name>
    <dbReference type="NCBI Taxonomy" id="57060"/>
    <lineage>
        <taxon>Eukaryota</taxon>
        <taxon>Metazoa</taxon>
        <taxon>Chordata</taxon>
        <taxon>Craniata</taxon>
        <taxon>Vertebrata</taxon>
        <taxon>Euteleostomi</taxon>
        <taxon>Amphibia</taxon>
        <taxon>Batrachia</taxon>
        <taxon>Anura</taxon>
        <taxon>Neobatrachia</taxon>
        <taxon>Hyloidea</taxon>
        <taxon>Eleutherodactylidae</taxon>
        <taxon>Eleutherodactylinae</taxon>
        <taxon>Eleutherodactylus</taxon>
        <taxon>Eleutherodactylus</taxon>
    </lineage>
</organism>
<evidence type="ECO:0000256" key="15">
    <source>
        <dbReference type="SAM" id="Phobius"/>
    </source>
</evidence>
<dbReference type="GO" id="GO:0045954">
    <property type="term" value="P:positive regulation of natural killer cell mediated cytotoxicity"/>
    <property type="evidence" value="ECO:0007669"/>
    <property type="project" value="InterPro"/>
</dbReference>
<dbReference type="InterPro" id="IPR003599">
    <property type="entry name" value="Ig_sub"/>
</dbReference>
<keyword evidence="12" id="KW-0325">Glycoprotein</keyword>
<dbReference type="Gene3D" id="2.60.40.10">
    <property type="entry name" value="Immunoglobulins"/>
    <property type="match status" value="1"/>
</dbReference>
<dbReference type="GO" id="GO:0002429">
    <property type="term" value="P:immune response-activating cell surface receptor signaling pathway"/>
    <property type="evidence" value="ECO:0007669"/>
    <property type="project" value="InterPro"/>
</dbReference>
<keyword evidence="19" id="KW-1185">Reference proteome</keyword>
<comment type="caution">
    <text evidence="18">The sequence shown here is derived from an EMBL/GenBank/DDBJ whole genome shotgun (WGS) entry which is preliminary data.</text>
</comment>
<accession>A0A8J6BDJ7</accession>
<dbReference type="Pfam" id="PF07686">
    <property type="entry name" value="V-set"/>
    <property type="match status" value="1"/>
</dbReference>
<keyword evidence="13" id="KW-0393">Immunoglobulin domain</keyword>
<comment type="subcellular location">
    <subcellularLocation>
        <location evidence="1">Cell membrane</location>
        <topology evidence="1">Single-pass type I membrane protein</topology>
    </subcellularLocation>
</comment>
<gene>
    <name evidence="18" type="ORF">GDO78_016342</name>
</gene>
<evidence type="ECO:0000313" key="18">
    <source>
        <dbReference type="EMBL" id="KAG9461585.1"/>
    </source>
</evidence>
<evidence type="ECO:0000256" key="4">
    <source>
        <dbReference type="ARBA" id="ARBA00022475"/>
    </source>
</evidence>
<evidence type="ECO:0000313" key="19">
    <source>
        <dbReference type="Proteomes" id="UP000770717"/>
    </source>
</evidence>
<feature type="domain" description="Ig-like" evidence="17">
    <location>
        <begin position="14"/>
        <end position="117"/>
    </location>
</feature>
<keyword evidence="4" id="KW-1003">Cell membrane</keyword>